<dbReference type="SUPFAM" id="SSF53067">
    <property type="entry name" value="Actin-like ATPase domain"/>
    <property type="match status" value="1"/>
</dbReference>
<evidence type="ECO:0000313" key="3">
    <source>
        <dbReference type="Proteomes" id="UP001304300"/>
    </source>
</evidence>
<dbReference type="Gene3D" id="3.30.420.40">
    <property type="match status" value="2"/>
</dbReference>
<dbReference type="AlphaFoldDB" id="A0AAQ3L797"/>
<dbReference type="KEGG" id="puo:RZN69_19960"/>
<organism evidence="2 3">
    <name type="scientific">Rubellicoccus peritrichatus</name>
    <dbReference type="NCBI Taxonomy" id="3080537"/>
    <lineage>
        <taxon>Bacteria</taxon>
        <taxon>Pseudomonadati</taxon>
        <taxon>Verrucomicrobiota</taxon>
        <taxon>Opitutia</taxon>
        <taxon>Puniceicoccales</taxon>
        <taxon>Cerasicoccaceae</taxon>
        <taxon>Rubellicoccus</taxon>
    </lineage>
</organism>
<comment type="similarity">
    <text evidence="1">Belongs to the ROK (NagC/XylR) family.</text>
</comment>
<evidence type="ECO:0000256" key="1">
    <source>
        <dbReference type="ARBA" id="ARBA00006479"/>
    </source>
</evidence>
<dbReference type="EMBL" id="CP136920">
    <property type="protein sequence ID" value="WOO40904.1"/>
    <property type="molecule type" value="Genomic_DNA"/>
</dbReference>
<reference evidence="2 3" key="1">
    <citation type="submission" date="2023-10" db="EMBL/GenBank/DDBJ databases">
        <title>Rubellicoccus peritrichatus gen. nov., sp. nov., isolated from an algae of coral reef tank.</title>
        <authorList>
            <person name="Luo J."/>
        </authorList>
    </citation>
    <scope>NUCLEOTIDE SEQUENCE [LARGE SCALE GENOMIC DNA]</scope>
    <source>
        <strain evidence="2 3">CR14</strain>
    </source>
</reference>
<dbReference type="PANTHER" id="PTHR18964:SF149">
    <property type="entry name" value="BIFUNCTIONAL UDP-N-ACETYLGLUCOSAMINE 2-EPIMERASE_N-ACETYLMANNOSAMINE KINASE"/>
    <property type="match status" value="1"/>
</dbReference>
<evidence type="ECO:0000313" key="2">
    <source>
        <dbReference type="EMBL" id="WOO40904.1"/>
    </source>
</evidence>
<dbReference type="InterPro" id="IPR000600">
    <property type="entry name" value="ROK"/>
</dbReference>
<protein>
    <submittedName>
        <fullName evidence="2">ROK family protein</fullName>
    </submittedName>
</protein>
<accession>A0AAQ3L797</accession>
<name>A0AAQ3L797_9BACT</name>
<keyword evidence="3" id="KW-1185">Reference proteome</keyword>
<dbReference type="RefSeq" id="WP_317833152.1">
    <property type="nucleotide sequence ID" value="NZ_CP136920.1"/>
</dbReference>
<dbReference type="PANTHER" id="PTHR18964">
    <property type="entry name" value="ROK (REPRESSOR, ORF, KINASE) FAMILY"/>
    <property type="match status" value="1"/>
</dbReference>
<dbReference type="Proteomes" id="UP001304300">
    <property type="component" value="Chromosome"/>
</dbReference>
<dbReference type="Pfam" id="PF00480">
    <property type="entry name" value="ROK"/>
    <property type="match status" value="1"/>
</dbReference>
<sequence length="467" mass="51573">MKISPQFTPKLDPGFVPAALWNRAYAKAVARTPDSRDVTLAIRRPDATCWHHHTKLLPHKPEFTIDNWRYTERLAKFLLWALGGNELYVAGAPELAEQLSAYYATSDLGCFDHNFLGDTVFGKTFEVIACSREALPKESKIAKELGRNLDGYRIGFDLGGSDRKCAALINGEVVHSEEIKWAPYFEKEPYYHVAGIRDTLERAAKHLPRVDAIGGSAAGIYIDNEVRVASLFRGIEKDDFEKSVRPIFKELAKEWNVPMDIANDGDVTALAGAISLNENGVLGISMGTSLAAGYIDEHGHITGAINELAFAPVDYREDAPADEWSGDRGCGVQYFSQQAVGRLIPNSGIEVPADLALPEKLEIVQEKMIRGDERAAAIYETIGTYFGYSIAHYAEHYTFKHLLVLGRVSSGAGGEIINEQAKQVLKSEFPELAEKIKLQTPDEKMKRHGQAVAAASLPPIPVRQKVY</sequence>
<gene>
    <name evidence="2" type="ORF">RZN69_19960</name>
</gene>
<proteinExistence type="inferred from homology"/>
<dbReference type="InterPro" id="IPR043129">
    <property type="entry name" value="ATPase_NBD"/>
</dbReference>